<gene>
    <name evidence="1" type="ordered locus">Galf_1289</name>
</gene>
<dbReference type="Proteomes" id="UP000001235">
    <property type="component" value="Chromosome"/>
</dbReference>
<dbReference type="GO" id="GO:0032259">
    <property type="term" value="P:methylation"/>
    <property type="evidence" value="ECO:0007669"/>
    <property type="project" value="UniProtKB-KW"/>
</dbReference>
<dbReference type="RefSeq" id="WP_013293255.1">
    <property type="nucleotide sequence ID" value="NC_014394.1"/>
</dbReference>
<dbReference type="eggNOG" id="COG2227">
    <property type="taxonomic scope" value="Bacteria"/>
</dbReference>
<dbReference type="SUPFAM" id="SSF53335">
    <property type="entry name" value="S-adenosyl-L-methionine-dependent methyltransferases"/>
    <property type="match status" value="1"/>
</dbReference>
<dbReference type="CDD" id="cd02440">
    <property type="entry name" value="AdoMet_MTases"/>
    <property type="match status" value="1"/>
</dbReference>
<dbReference type="Pfam" id="PF13489">
    <property type="entry name" value="Methyltransf_23"/>
    <property type="match status" value="1"/>
</dbReference>
<dbReference type="HOGENOM" id="CLU_1309389_0_0_4"/>
<dbReference type="PANTHER" id="PTHR43861">
    <property type="entry name" value="TRANS-ACONITATE 2-METHYLTRANSFERASE-RELATED"/>
    <property type="match status" value="1"/>
</dbReference>
<keyword evidence="1" id="KW-0489">Methyltransferase</keyword>
<sequence>MTNVVESYGWKTATGPESCDYIAPEILKILGRLKVRRVCDLGSGNGALAAMLRKEGYYAAGVEYDQQGVALSQKNYPGITFYNLGVQDDPTSMLVSEGQPFDVVVSTEVVEHLFSPHLLPNFARRLVKKDGYLVISTPYHGYLKNLALSIFNKWDKHHTVLWHGGHIKFWSRDTLTQLLEENGFKVVGFYGAGRFPYLWKSMILVALAM</sequence>
<dbReference type="InterPro" id="IPR029063">
    <property type="entry name" value="SAM-dependent_MTases_sf"/>
</dbReference>
<dbReference type="PANTHER" id="PTHR43861:SF6">
    <property type="entry name" value="METHYLTRANSFERASE TYPE 11"/>
    <property type="match status" value="1"/>
</dbReference>
<dbReference type="AlphaFoldDB" id="D9SFL9"/>
<dbReference type="EMBL" id="CP002159">
    <property type="protein sequence ID" value="ADL55316.1"/>
    <property type="molecule type" value="Genomic_DNA"/>
</dbReference>
<dbReference type="Gene3D" id="3.40.50.150">
    <property type="entry name" value="Vaccinia Virus protein VP39"/>
    <property type="match status" value="1"/>
</dbReference>
<name>D9SFL9_GALCS</name>
<keyword evidence="2" id="KW-1185">Reference proteome</keyword>
<protein>
    <submittedName>
        <fullName evidence="1">Methyltransferase type 11</fullName>
    </submittedName>
</protein>
<dbReference type="KEGG" id="gca:Galf_1289"/>
<dbReference type="STRING" id="395494.Galf_1289"/>
<organism evidence="1 2">
    <name type="scientific">Gallionella capsiferriformans (strain ES-2)</name>
    <name type="common">Gallionella ferruginea capsiferriformans (strain ES-2)</name>
    <dbReference type="NCBI Taxonomy" id="395494"/>
    <lineage>
        <taxon>Bacteria</taxon>
        <taxon>Pseudomonadati</taxon>
        <taxon>Pseudomonadota</taxon>
        <taxon>Betaproteobacteria</taxon>
        <taxon>Nitrosomonadales</taxon>
        <taxon>Gallionellaceae</taxon>
        <taxon>Gallionella</taxon>
    </lineage>
</organism>
<dbReference type="GO" id="GO:0008168">
    <property type="term" value="F:methyltransferase activity"/>
    <property type="evidence" value="ECO:0007669"/>
    <property type="project" value="UniProtKB-KW"/>
</dbReference>
<keyword evidence="1" id="KW-0808">Transferase</keyword>
<evidence type="ECO:0000313" key="2">
    <source>
        <dbReference type="Proteomes" id="UP000001235"/>
    </source>
</evidence>
<evidence type="ECO:0000313" key="1">
    <source>
        <dbReference type="EMBL" id="ADL55316.1"/>
    </source>
</evidence>
<accession>D9SFL9</accession>
<reference evidence="1 2" key="1">
    <citation type="submission" date="2010-08" db="EMBL/GenBank/DDBJ databases">
        <title>Complete sequence of Gallionella capsiferriformans ES-2.</title>
        <authorList>
            <consortium name="US DOE Joint Genome Institute"/>
            <person name="Lucas S."/>
            <person name="Copeland A."/>
            <person name="Lapidus A."/>
            <person name="Cheng J.-F."/>
            <person name="Bruce D."/>
            <person name="Goodwin L."/>
            <person name="Pitluck S."/>
            <person name="Chertkov O."/>
            <person name="Davenport K.W."/>
            <person name="Detter J.C."/>
            <person name="Han C."/>
            <person name="Tapia R."/>
            <person name="Land M."/>
            <person name="Hauser L."/>
            <person name="Chang Y.-J."/>
            <person name="Jeffries C."/>
            <person name="Kyrpides N."/>
            <person name="Ivanova N."/>
            <person name="Mikhailova N."/>
            <person name="Shelobolina E.S."/>
            <person name="Picardal F."/>
            <person name="Roden E."/>
            <person name="Emerson D."/>
            <person name="Woyke T."/>
        </authorList>
    </citation>
    <scope>NUCLEOTIDE SEQUENCE [LARGE SCALE GENOMIC DNA]</scope>
    <source>
        <strain evidence="1 2">ES-2</strain>
    </source>
</reference>
<proteinExistence type="predicted"/>